<dbReference type="Pfam" id="PF00582">
    <property type="entry name" value="Usp"/>
    <property type="match status" value="1"/>
</dbReference>
<dbReference type="PRINTS" id="PR01438">
    <property type="entry name" value="UNVRSLSTRESS"/>
</dbReference>
<proteinExistence type="inferred from homology"/>
<dbReference type="InterPro" id="IPR006015">
    <property type="entry name" value="Universal_stress_UspA"/>
</dbReference>
<dbReference type="SUPFAM" id="SSF52402">
    <property type="entry name" value="Adenine nucleotide alpha hydrolases-like"/>
    <property type="match status" value="1"/>
</dbReference>
<name>A0A402AN37_9CHLR</name>
<dbReference type="Proteomes" id="UP000287188">
    <property type="component" value="Unassembled WGS sequence"/>
</dbReference>
<evidence type="ECO:0000259" key="2">
    <source>
        <dbReference type="Pfam" id="PF00582"/>
    </source>
</evidence>
<evidence type="ECO:0000256" key="1">
    <source>
        <dbReference type="ARBA" id="ARBA00008791"/>
    </source>
</evidence>
<dbReference type="CDD" id="cd00293">
    <property type="entry name" value="USP-like"/>
    <property type="match status" value="1"/>
</dbReference>
<evidence type="ECO:0000313" key="3">
    <source>
        <dbReference type="EMBL" id="GCE20557.1"/>
    </source>
</evidence>
<protein>
    <recommendedName>
        <fullName evidence="2">UspA domain-containing protein</fullName>
    </recommendedName>
</protein>
<dbReference type="AlphaFoldDB" id="A0A402AN37"/>
<dbReference type="Gene3D" id="3.40.50.620">
    <property type="entry name" value="HUPs"/>
    <property type="match status" value="2"/>
</dbReference>
<dbReference type="PANTHER" id="PTHR46268:SF6">
    <property type="entry name" value="UNIVERSAL STRESS PROTEIN UP12"/>
    <property type="match status" value="1"/>
</dbReference>
<organism evidence="3 4">
    <name type="scientific">Dictyobacter kobayashii</name>
    <dbReference type="NCBI Taxonomy" id="2014872"/>
    <lineage>
        <taxon>Bacteria</taxon>
        <taxon>Bacillati</taxon>
        <taxon>Chloroflexota</taxon>
        <taxon>Ktedonobacteria</taxon>
        <taxon>Ktedonobacterales</taxon>
        <taxon>Dictyobacteraceae</taxon>
        <taxon>Dictyobacter</taxon>
    </lineage>
</organism>
<accession>A0A402AN37</accession>
<dbReference type="InterPro" id="IPR014729">
    <property type="entry name" value="Rossmann-like_a/b/a_fold"/>
</dbReference>
<reference evidence="4" key="1">
    <citation type="submission" date="2018-12" db="EMBL/GenBank/DDBJ databases">
        <title>Tengunoibacter tsumagoiensis gen. nov., sp. nov., Dictyobacter kobayashii sp. nov., D. alpinus sp. nov., and D. joshuensis sp. nov. and description of Dictyobacteraceae fam. nov. within the order Ktedonobacterales isolated from Tengu-no-mugimeshi.</title>
        <authorList>
            <person name="Wang C.M."/>
            <person name="Zheng Y."/>
            <person name="Sakai Y."/>
            <person name="Toyoda A."/>
            <person name="Minakuchi Y."/>
            <person name="Abe K."/>
            <person name="Yokota A."/>
            <person name="Yabe S."/>
        </authorList>
    </citation>
    <scope>NUCLEOTIDE SEQUENCE [LARGE SCALE GENOMIC DNA]</scope>
    <source>
        <strain evidence="4">Uno11</strain>
    </source>
</reference>
<comment type="caution">
    <text evidence="3">The sequence shown here is derived from an EMBL/GenBank/DDBJ whole genome shotgun (WGS) entry which is preliminary data.</text>
</comment>
<sequence length="343" mass="37210">MFTRILVPLDGSPAAEKALPIAARLALTAQGTLVLIRVITMGTHFNGKSILTSEALQSLVETEKQKALDYLINIATSPILNDIEVEMDVSWGQVAPSVFEQVKNHQCDLILLSRKHHKGLKHLLPGSVAERVVMYAPVPVFLIHENGPLPIFPYIALGQPTCVLMGIDDIAQTSPVIKSASALLAGLEAGAQPTIRLARVISPYTAAHQQGPQASMLDIMNVVKEHQLKHVQEFQDIDENSMEIISSACMSESTLIGTDYANALIKEAETNIPENGDQNEAHFHLLAISSDFGKNQQAPHLGNTTLERITHETQLPVLVVPALPTAHIPPTAQAIETQILETL</sequence>
<dbReference type="RefSeq" id="WP_126552223.1">
    <property type="nucleotide sequence ID" value="NZ_BIFS01000001.1"/>
</dbReference>
<dbReference type="EMBL" id="BIFS01000001">
    <property type="protein sequence ID" value="GCE20557.1"/>
    <property type="molecule type" value="Genomic_DNA"/>
</dbReference>
<dbReference type="OrthoDB" id="152484at2"/>
<feature type="domain" description="UspA" evidence="2">
    <location>
        <begin position="1"/>
        <end position="144"/>
    </location>
</feature>
<dbReference type="PANTHER" id="PTHR46268">
    <property type="entry name" value="STRESS RESPONSE PROTEIN NHAX"/>
    <property type="match status" value="1"/>
</dbReference>
<keyword evidence="4" id="KW-1185">Reference proteome</keyword>
<dbReference type="InterPro" id="IPR006016">
    <property type="entry name" value="UspA"/>
</dbReference>
<evidence type="ECO:0000313" key="4">
    <source>
        <dbReference type="Proteomes" id="UP000287188"/>
    </source>
</evidence>
<gene>
    <name evidence="3" type="ORF">KDK_43570</name>
</gene>
<comment type="similarity">
    <text evidence="1">Belongs to the universal stress protein A family.</text>
</comment>